<evidence type="ECO:0000313" key="3">
    <source>
        <dbReference type="Proteomes" id="UP000186406"/>
    </source>
</evidence>
<proteinExistence type="predicted"/>
<dbReference type="GO" id="GO:0044877">
    <property type="term" value="F:protein-containing complex binding"/>
    <property type="evidence" value="ECO:0007669"/>
    <property type="project" value="TreeGrafter"/>
</dbReference>
<gene>
    <name evidence="2" type="ORF">SAMN02745172_01686</name>
</gene>
<dbReference type="RefSeq" id="WP_073627573.1">
    <property type="nucleotide sequence ID" value="NZ_FRXO01000003.1"/>
</dbReference>
<reference evidence="2 3" key="1">
    <citation type="submission" date="2016-12" db="EMBL/GenBank/DDBJ databases">
        <authorList>
            <person name="Song W.-J."/>
            <person name="Kurnit D.M."/>
        </authorList>
    </citation>
    <scope>NUCLEOTIDE SEQUENCE [LARGE SCALE GENOMIC DNA]</scope>
    <source>
        <strain evidence="2 3">DSM 19599</strain>
    </source>
</reference>
<name>A0A1M7ZHR3_9HYPH</name>
<dbReference type="PANTHER" id="PTHR12126:SF11">
    <property type="entry name" value="NADH DEHYDROGENASE [UBIQUINONE] 1 ALPHA SUBCOMPLEX SUBUNIT 9, MITOCHONDRIAL"/>
    <property type="match status" value="1"/>
</dbReference>
<dbReference type="InterPro" id="IPR036291">
    <property type="entry name" value="NAD(P)-bd_dom_sf"/>
</dbReference>
<dbReference type="Pfam" id="PF01370">
    <property type="entry name" value="Epimerase"/>
    <property type="match status" value="1"/>
</dbReference>
<dbReference type="SUPFAM" id="SSF51735">
    <property type="entry name" value="NAD(P)-binding Rossmann-fold domains"/>
    <property type="match status" value="1"/>
</dbReference>
<dbReference type="FunFam" id="3.40.50.720:FF:000702">
    <property type="entry name" value="NADH dehydrogenase (Ubiquinone)"/>
    <property type="match status" value="1"/>
</dbReference>
<dbReference type="CDD" id="cd05271">
    <property type="entry name" value="NDUFA9_like_SDR_a"/>
    <property type="match status" value="1"/>
</dbReference>
<dbReference type="InterPro" id="IPR051207">
    <property type="entry name" value="ComplexI_NDUFA9_subunit"/>
</dbReference>
<dbReference type="OrthoDB" id="9776313at2"/>
<accession>A0A1M7ZHR3</accession>
<keyword evidence="3" id="KW-1185">Reference proteome</keyword>
<dbReference type="AlphaFoldDB" id="A0A1M7ZHR3"/>
<dbReference type="Gene3D" id="3.40.50.720">
    <property type="entry name" value="NAD(P)-binding Rossmann-like Domain"/>
    <property type="match status" value="1"/>
</dbReference>
<dbReference type="PANTHER" id="PTHR12126">
    <property type="entry name" value="NADH-UBIQUINONE OXIDOREDUCTASE 39 KDA SUBUNIT-RELATED"/>
    <property type="match status" value="1"/>
</dbReference>
<organism evidence="2 3">
    <name type="scientific">Pseudoxanthobacter soli DSM 19599</name>
    <dbReference type="NCBI Taxonomy" id="1123029"/>
    <lineage>
        <taxon>Bacteria</taxon>
        <taxon>Pseudomonadati</taxon>
        <taxon>Pseudomonadota</taxon>
        <taxon>Alphaproteobacteria</taxon>
        <taxon>Hyphomicrobiales</taxon>
        <taxon>Segnochrobactraceae</taxon>
        <taxon>Pseudoxanthobacter</taxon>
    </lineage>
</organism>
<evidence type="ECO:0000259" key="1">
    <source>
        <dbReference type="Pfam" id="PF01370"/>
    </source>
</evidence>
<protein>
    <submittedName>
        <fullName evidence="2">NADH dehydrogenase</fullName>
    </submittedName>
</protein>
<dbReference type="InterPro" id="IPR001509">
    <property type="entry name" value="Epimerase_deHydtase"/>
</dbReference>
<sequence>MAEALKDEIVTVFGGSGFLGRHVVRALAKRGYRIRPAVRRPDLAGHLQPLGMAGQILPVQANLRYPASVARALEGASAAINLVGILAPTGRQSFEAVQAGGARAVAEAVKAAGIATLVHVSAIGADANSPSAYARTKAKGEEAVKAAMPGATIFRPSIVFGPEDGFFNRFAAIARMSPILPAFGADTRFQPVFVGDVAEAIARAIDGTIAAGRVYELGGPEIKTFRECLALVNRETARTRPIVGVPLGFAKTVARLTEWLPGAPVTVDQLLLLEKDNVVSAEATAEGRTLAGIGIRPTNLEAILPTYLYRFRKHGQFDARRIA</sequence>
<feature type="domain" description="NAD-dependent epimerase/dehydratase" evidence="1">
    <location>
        <begin position="10"/>
        <end position="218"/>
    </location>
</feature>
<evidence type="ECO:0000313" key="2">
    <source>
        <dbReference type="EMBL" id="SHO64369.1"/>
    </source>
</evidence>
<dbReference type="STRING" id="1123029.SAMN02745172_01686"/>
<dbReference type="EMBL" id="FRXO01000003">
    <property type="protein sequence ID" value="SHO64369.1"/>
    <property type="molecule type" value="Genomic_DNA"/>
</dbReference>
<dbReference type="Proteomes" id="UP000186406">
    <property type="component" value="Unassembled WGS sequence"/>
</dbReference>